<feature type="coiled-coil region" evidence="9">
    <location>
        <begin position="39"/>
        <end position="89"/>
    </location>
</feature>
<dbReference type="AlphaFoldDB" id="A0A2N3ND97"/>
<comment type="subcellular location">
    <subcellularLocation>
        <location evidence="1">Chromosome</location>
        <location evidence="1">Centromere</location>
    </subcellularLocation>
</comment>
<evidence type="ECO:0000256" key="1">
    <source>
        <dbReference type="ARBA" id="ARBA00004584"/>
    </source>
</evidence>
<dbReference type="OrthoDB" id="5394106at2759"/>
<keyword evidence="6 9" id="KW-0175">Coiled coil</keyword>
<dbReference type="Pfam" id="PF07558">
    <property type="entry name" value="Shugoshin_N"/>
    <property type="match status" value="1"/>
</dbReference>
<evidence type="ECO:0000256" key="7">
    <source>
        <dbReference type="ARBA" id="ARBA00023306"/>
    </source>
</evidence>
<feature type="compositionally biased region" description="Basic and acidic residues" evidence="10">
    <location>
        <begin position="647"/>
        <end position="656"/>
    </location>
</feature>
<dbReference type="Proteomes" id="UP000233524">
    <property type="component" value="Unassembled WGS sequence"/>
</dbReference>
<feature type="domain" description="Shugoshin N-terminal coiled-coil" evidence="12">
    <location>
        <begin position="17"/>
        <end position="61"/>
    </location>
</feature>
<keyword evidence="8" id="KW-0137">Centromere</keyword>
<dbReference type="EMBL" id="NLAX01000008">
    <property type="protein sequence ID" value="PKS10436.1"/>
    <property type="molecule type" value="Genomic_DNA"/>
</dbReference>
<feature type="compositionally biased region" description="Low complexity" evidence="10">
    <location>
        <begin position="612"/>
        <end position="626"/>
    </location>
</feature>
<dbReference type="InterPro" id="IPR011516">
    <property type="entry name" value="Shugoshin_N"/>
</dbReference>
<evidence type="ECO:0000256" key="4">
    <source>
        <dbReference type="ARBA" id="ARBA00022618"/>
    </source>
</evidence>
<feature type="compositionally biased region" description="Basic and acidic residues" evidence="10">
    <location>
        <begin position="474"/>
        <end position="487"/>
    </location>
</feature>
<dbReference type="InterPro" id="IPR011515">
    <property type="entry name" value="Shugoshin_C"/>
</dbReference>
<dbReference type="GO" id="GO:0000779">
    <property type="term" value="C:condensed chromosome, centromeric region"/>
    <property type="evidence" value="ECO:0007669"/>
    <property type="project" value="UniProtKB-ARBA"/>
</dbReference>
<proteinExistence type="inferred from homology"/>
<feature type="compositionally biased region" description="Basic and acidic residues" evidence="10">
    <location>
        <begin position="214"/>
        <end position="225"/>
    </location>
</feature>
<feature type="region of interest" description="Disordered" evidence="10">
    <location>
        <begin position="104"/>
        <end position="392"/>
    </location>
</feature>
<feature type="region of interest" description="Disordered" evidence="10">
    <location>
        <begin position="415"/>
        <end position="704"/>
    </location>
</feature>
<dbReference type="InParanoid" id="A0A2N3ND97"/>
<accession>A0A2N3ND97</accession>
<keyword evidence="14" id="KW-1185">Reference proteome</keyword>
<dbReference type="VEuPathDB" id="FungiDB:jhhlp_002187"/>
<evidence type="ECO:0000313" key="13">
    <source>
        <dbReference type="EMBL" id="PKS10436.1"/>
    </source>
</evidence>
<comment type="caution">
    <text evidence="13">The sequence shown here is derived from an EMBL/GenBank/DDBJ whole genome shotgun (WGS) entry which is preliminary data.</text>
</comment>
<gene>
    <name evidence="13" type="ORF">jhhlp_002187</name>
</gene>
<evidence type="ECO:0000313" key="14">
    <source>
        <dbReference type="Proteomes" id="UP000233524"/>
    </source>
</evidence>
<feature type="compositionally biased region" description="Basic and acidic residues" evidence="10">
    <location>
        <begin position="305"/>
        <end position="327"/>
    </location>
</feature>
<evidence type="ECO:0000256" key="3">
    <source>
        <dbReference type="ARBA" id="ARBA00022454"/>
    </source>
</evidence>
<comment type="similarity">
    <text evidence="2">Belongs to the shugoshin family.</text>
</comment>
<keyword evidence="5" id="KW-0159">Chromosome partition</keyword>
<dbReference type="GO" id="GO:0051301">
    <property type="term" value="P:cell division"/>
    <property type="evidence" value="ECO:0007669"/>
    <property type="project" value="UniProtKB-KW"/>
</dbReference>
<protein>
    <recommendedName>
        <fullName evidence="15">Shugoshin C-terminal domain-containing protein</fullName>
    </recommendedName>
</protein>
<evidence type="ECO:0000259" key="11">
    <source>
        <dbReference type="Pfam" id="PF07557"/>
    </source>
</evidence>
<keyword evidence="7" id="KW-0131">Cell cycle</keyword>
<dbReference type="GO" id="GO:0045132">
    <property type="term" value="P:meiotic chromosome segregation"/>
    <property type="evidence" value="ECO:0007669"/>
    <property type="project" value="InterPro"/>
</dbReference>
<evidence type="ECO:0000256" key="5">
    <source>
        <dbReference type="ARBA" id="ARBA00022829"/>
    </source>
</evidence>
<evidence type="ECO:0000256" key="10">
    <source>
        <dbReference type="SAM" id="MobiDB-lite"/>
    </source>
</evidence>
<evidence type="ECO:0000256" key="6">
    <source>
        <dbReference type="ARBA" id="ARBA00023054"/>
    </source>
</evidence>
<feature type="compositionally biased region" description="Basic residues" evidence="10">
    <location>
        <begin position="657"/>
        <end position="669"/>
    </location>
</feature>
<name>A0A2N3ND97_9PEZI</name>
<dbReference type="GO" id="GO:0005634">
    <property type="term" value="C:nucleus"/>
    <property type="evidence" value="ECO:0007669"/>
    <property type="project" value="InterPro"/>
</dbReference>
<dbReference type="STRING" id="41688.A0A2N3ND97"/>
<keyword evidence="4" id="KW-0132">Cell division</keyword>
<reference evidence="13 14" key="1">
    <citation type="journal article" date="2017" name="G3 (Bethesda)">
        <title>First Draft Genome Sequence of the Pathogenic Fungus Lomentospora prolificans (Formerly Scedosporium prolificans).</title>
        <authorList>
            <person name="Luo R."/>
            <person name="Zimin A."/>
            <person name="Workman R."/>
            <person name="Fan Y."/>
            <person name="Pertea G."/>
            <person name="Grossman N."/>
            <person name="Wear M.P."/>
            <person name="Jia B."/>
            <person name="Miller H."/>
            <person name="Casadevall A."/>
            <person name="Timp W."/>
            <person name="Zhang S.X."/>
            <person name="Salzberg S.L."/>
        </authorList>
    </citation>
    <scope>NUCLEOTIDE SEQUENCE [LARGE SCALE GENOMIC DNA]</scope>
    <source>
        <strain evidence="13 14">JHH-5317</strain>
    </source>
</reference>
<sequence>MARLNDPPQPADSYETLRRKLLRQNRDLARVNSTQSLKIRHLENECARMLSENLELRSQILQMEKEVENSKAQRIADHALEIKAKLEEQLVEWGHMLSGLGLEPPAKRRDAIGRRATQHRTSLTKRSPRKSLRDLAKEAEARARDEGRLTPIQEHRAYPRPTLDSEDIMALRSDVESADVSGSSDIGPPPVSRFVDEDCSVAPESPSKPPTPKETADLDTKEAEPKPSAPRIRPAKPEPVGEPSPITATAPLPTRHEPSQDLSASVPVKTGSKRKLGAREEPEVTTSANVSSVPLLATARRKSAISKERTGGKTLRELAAMRRESREPSVTPVLAPTTARKPLAAKSTNEDISSPKKPTGKKGSASDEKPIKSKPSKEDITKRSTRSKDITPVIVIKEKPVLATTEVIVTPVPEPEPVAEPVATLEANLLSPSPEPKHQAESNDTPPPADISWKGETTRPSRRARAPVSYAEPNLRDKMRRPTKELVDAVTGEGKYRRTSSLLAEELAAMTSQGKRDSAAGGSSKQSTPAPEPANNDLLASPLAQKSTVDDALPSSVVTERRKRRSSVLLKESIDVHPAPDTPSKASDDSLDISINSTTTSESSSLDIYEFPSNSPDTSSGDGSTSETTARKPRVSRRVSTAGHTELSLEKEEMAKPSRKRTSMHVGRRPKQDLGDASSAQGAVDSSIAAAARERASRRKSTML</sequence>
<evidence type="ECO:0000256" key="9">
    <source>
        <dbReference type="SAM" id="Coils"/>
    </source>
</evidence>
<evidence type="ECO:0000256" key="2">
    <source>
        <dbReference type="ARBA" id="ARBA00010845"/>
    </source>
</evidence>
<dbReference type="Pfam" id="PF07557">
    <property type="entry name" value="Shugoshin_C"/>
    <property type="match status" value="1"/>
</dbReference>
<evidence type="ECO:0008006" key="15">
    <source>
        <dbReference type="Google" id="ProtNLM"/>
    </source>
</evidence>
<evidence type="ECO:0000259" key="12">
    <source>
        <dbReference type="Pfam" id="PF07558"/>
    </source>
</evidence>
<feature type="domain" description="Shugoshin C-terminal" evidence="11">
    <location>
        <begin position="459"/>
        <end position="481"/>
    </location>
</feature>
<feature type="compositionally biased region" description="Basic and acidic residues" evidence="10">
    <location>
        <begin position="131"/>
        <end position="157"/>
    </location>
</feature>
<feature type="compositionally biased region" description="Basic residues" evidence="10">
    <location>
        <begin position="116"/>
        <end position="130"/>
    </location>
</feature>
<feature type="compositionally biased region" description="Basic and acidic residues" evidence="10">
    <location>
        <begin position="364"/>
        <end position="389"/>
    </location>
</feature>
<evidence type="ECO:0000256" key="8">
    <source>
        <dbReference type="ARBA" id="ARBA00023328"/>
    </source>
</evidence>
<organism evidence="13 14">
    <name type="scientific">Lomentospora prolificans</name>
    <dbReference type="NCBI Taxonomy" id="41688"/>
    <lineage>
        <taxon>Eukaryota</taxon>
        <taxon>Fungi</taxon>
        <taxon>Dikarya</taxon>
        <taxon>Ascomycota</taxon>
        <taxon>Pezizomycotina</taxon>
        <taxon>Sordariomycetes</taxon>
        <taxon>Hypocreomycetidae</taxon>
        <taxon>Microascales</taxon>
        <taxon>Microascaceae</taxon>
        <taxon>Lomentospora</taxon>
    </lineage>
</organism>
<keyword evidence="3" id="KW-0158">Chromosome</keyword>